<evidence type="ECO:0000313" key="1">
    <source>
        <dbReference type="EMBL" id="SVE64318.1"/>
    </source>
</evidence>
<accession>A0A383F7G5</accession>
<feature type="non-terminal residue" evidence="1">
    <location>
        <position position="1"/>
    </location>
</feature>
<organism evidence="1">
    <name type="scientific">marine metagenome</name>
    <dbReference type="NCBI Taxonomy" id="408172"/>
    <lineage>
        <taxon>unclassified sequences</taxon>
        <taxon>metagenomes</taxon>
        <taxon>ecological metagenomes</taxon>
    </lineage>
</organism>
<name>A0A383F7G5_9ZZZZ</name>
<dbReference type="EMBL" id="UINC01231679">
    <property type="protein sequence ID" value="SVE64318.1"/>
    <property type="molecule type" value="Genomic_DNA"/>
</dbReference>
<sequence>EAIANWRIHSGVGDFASIKEHKFSGEYSLLTKASSENNMVLQSLLGQIELDQPHLIILVWSTKKFANDDMFFMPALEVSTIIDGKKSYGQVPLGKTNGGMALFIKEKSTSKEQYYWQVHSSIGWLPAGKLALYMYLKCEAGKSIIYDSLRLFLVNNSSQPERRTFSKNAG</sequence>
<protein>
    <submittedName>
        <fullName evidence="1">Uncharacterized protein</fullName>
    </submittedName>
</protein>
<gene>
    <name evidence="1" type="ORF">METZ01_LOCUS517172</name>
</gene>
<dbReference type="AlphaFoldDB" id="A0A383F7G5"/>
<reference evidence="1" key="1">
    <citation type="submission" date="2018-05" db="EMBL/GenBank/DDBJ databases">
        <authorList>
            <person name="Lanie J.A."/>
            <person name="Ng W.-L."/>
            <person name="Kazmierczak K.M."/>
            <person name="Andrzejewski T.M."/>
            <person name="Davidsen T.M."/>
            <person name="Wayne K.J."/>
            <person name="Tettelin H."/>
            <person name="Glass J.I."/>
            <person name="Rusch D."/>
            <person name="Podicherti R."/>
            <person name="Tsui H.-C.T."/>
            <person name="Winkler M.E."/>
        </authorList>
    </citation>
    <scope>NUCLEOTIDE SEQUENCE</scope>
</reference>
<proteinExistence type="predicted"/>